<proteinExistence type="predicted"/>
<dbReference type="InterPro" id="IPR036249">
    <property type="entry name" value="Thioredoxin-like_sf"/>
</dbReference>
<evidence type="ECO:0000259" key="1">
    <source>
        <dbReference type="PROSITE" id="PS50404"/>
    </source>
</evidence>
<dbReference type="PANTHER" id="PTHR45288:SF1">
    <property type="entry name" value="THIOREDOXIN FAMILY PROTEIN"/>
    <property type="match status" value="1"/>
</dbReference>
<dbReference type="EMBL" id="AOIN01000037">
    <property type="protein sequence ID" value="ELZ02274.1"/>
    <property type="molecule type" value="Genomic_DNA"/>
</dbReference>
<dbReference type="SUPFAM" id="SSF52833">
    <property type="entry name" value="Thioredoxin-like"/>
    <property type="match status" value="1"/>
</dbReference>
<accession>M0AXX3</accession>
<sequence>MPADDTFTRLFPEQLHMSDTTSVGDATTGGEAPITFYRLQACPYCERVARLLEAFELEYQSRFVEPLHSKRDVVKRVAGVRTVPVIVDNRTGVTMAESANIVEYLESTYGSGDLSSSETSAVAGGDD</sequence>
<dbReference type="InterPro" id="IPR004045">
    <property type="entry name" value="Glutathione_S-Trfase_N"/>
</dbReference>
<feature type="domain" description="GST N-terminal" evidence="1">
    <location>
        <begin position="32"/>
        <end position="113"/>
    </location>
</feature>
<dbReference type="PANTHER" id="PTHR45288">
    <property type="entry name" value="THIOREDOXIN FAMILY PROTEIN"/>
    <property type="match status" value="1"/>
</dbReference>
<dbReference type="AlphaFoldDB" id="M0AXX3"/>
<dbReference type="PROSITE" id="PS50404">
    <property type="entry name" value="GST_NTER"/>
    <property type="match status" value="1"/>
</dbReference>
<comment type="caution">
    <text evidence="2">The sequence shown here is derived from an EMBL/GenBank/DDBJ whole genome shotgun (WGS) entry which is preliminary data.</text>
</comment>
<evidence type="ECO:0000313" key="3">
    <source>
        <dbReference type="Proteomes" id="UP000011693"/>
    </source>
</evidence>
<organism evidence="2 3">
    <name type="scientific">Natrialba chahannaoensis JCM 10990</name>
    <dbReference type="NCBI Taxonomy" id="1227492"/>
    <lineage>
        <taxon>Archaea</taxon>
        <taxon>Methanobacteriati</taxon>
        <taxon>Methanobacteriota</taxon>
        <taxon>Stenosarchaea group</taxon>
        <taxon>Halobacteria</taxon>
        <taxon>Halobacteriales</taxon>
        <taxon>Natrialbaceae</taxon>
        <taxon>Natrialba</taxon>
    </lineage>
</organism>
<reference evidence="2 3" key="1">
    <citation type="journal article" date="2014" name="PLoS Genet.">
        <title>Phylogenetically driven sequencing of extremely halophilic archaea reveals strategies for static and dynamic osmo-response.</title>
        <authorList>
            <person name="Becker E.A."/>
            <person name="Seitzer P.M."/>
            <person name="Tritt A."/>
            <person name="Larsen D."/>
            <person name="Krusor M."/>
            <person name="Yao A.I."/>
            <person name="Wu D."/>
            <person name="Madern D."/>
            <person name="Eisen J.A."/>
            <person name="Darling A.E."/>
            <person name="Facciotti M.T."/>
        </authorList>
    </citation>
    <scope>NUCLEOTIDE SEQUENCE [LARGE SCALE GENOMIC DNA]</scope>
    <source>
        <strain evidence="2 3">JCM 10990</strain>
    </source>
</reference>
<dbReference type="PATRIC" id="fig|1227492.4.peg.1030"/>
<gene>
    <name evidence="2" type="ORF">C482_05331</name>
</gene>
<evidence type="ECO:0000313" key="2">
    <source>
        <dbReference type="EMBL" id="ELZ02274.1"/>
    </source>
</evidence>
<dbReference type="Gene3D" id="3.40.30.10">
    <property type="entry name" value="Glutaredoxin"/>
    <property type="match status" value="1"/>
</dbReference>
<dbReference type="Pfam" id="PF13417">
    <property type="entry name" value="GST_N_3"/>
    <property type="match status" value="1"/>
</dbReference>
<keyword evidence="3" id="KW-1185">Reference proteome</keyword>
<name>M0AXX3_9EURY</name>
<dbReference type="PROSITE" id="PS51354">
    <property type="entry name" value="GLUTAREDOXIN_2"/>
    <property type="match status" value="1"/>
</dbReference>
<dbReference type="Proteomes" id="UP000011693">
    <property type="component" value="Unassembled WGS sequence"/>
</dbReference>
<dbReference type="STRING" id="1227492.C482_05331"/>
<protein>
    <submittedName>
        <fullName evidence="2">Glutaredoxin</fullName>
    </submittedName>
</protein>